<name>A0ABT1WNP6_9LACT</name>
<evidence type="ECO:0000313" key="6">
    <source>
        <dbReference type="Proteomes" id="UP001059480"/>
    </source>
</evidence>
<evidence type="ECO:0000256" key="3">
    <source>
        <dbReference type="ARBA" id="ARBA00023277"/>
    </source>
</evidence>
<dbReference type="RefSeq" id="WP_256945088.1">
    <property type="nucleotide sequence ID" value="NZ_JANHNZ010000004.1"/>
</dbReference>
<keyword evidence="3 4" id="KW-0119">Carbohydrate metabolism</keyword>
<dbReference type="SUPFAM" id="SSF56300">
    <property type="entry name" value="Metallo-dependent phosphatases"/>
    <property type="match status" value="1"/>
</dbReference>
<comment type="pathway">
    <text evidence="4">Carbohydrate biosynthesis; gluconeogenesis.</text>
</comment>
<evidence type="ECO:0000256" key="4">
    <source>
        <dbReference type="HAMAP-Rule" id="MF_01854"/>
    </source>
</evidence>
<evidence type="ECO:0000313" key="5">
    <source>
        <dbReference type="EMBL" id="MCQ9209972.1"/>
    </source>
</evidence>
<keyword evidence="1 4" id="KW-0378">Hydrolase</keyword>
<dbReference type="Gene3D" id="3.60.21.10">
    <property type="match status" value="1"/>
</dbReference>
<accession>A0ABT1WNP6</accession>
<organism evidence="5 6">
    <name type="scientific">Granulicatella seriolae</name>
    <dbReference type="NCBI Taxonomy" id="2967226"/>
    <lineage>
        <taxon>Bacteria</taxon>
        <taxon>Bacillati</taxon>
        <taxon>Bacillota</taxon>
        <taxon>Bacilli</taxon>
        <taxon>Lactobacillales</taxon>
        <taxon>Carnobacteriaceae</taxon>
        <taxon>Granulicatella</taxon>
    </lineage>
</organism>
<comment type="catalytic activity">
    <reaction evidence="4">
        <text>beta-D-fructose 1,6-bisphosphate + H2O = beta-D-fructose 6-phosphate + phosphate</text>
        <dbReference type="Rhea" id="RHEA:11064"/>
        <dbReference type="ChEBI" id="CHEBI:15377"/>
        <dbReference type="ChEBI" id="CHEBI:32966"/>
        <dbReference type="ChEBI" id="CHEBI:43474"/>
        <dbReference type="ChEBI" id="CHEBI:57634"/>
        <dbReference type="EC" id="3.1.3.11"/>
    </reaction>
</comment>
<keyword evidence="6" id="KW-1185">Reference proteome</keyword>
<dbReference type="InterPro" id="IPR029052">
    <property type="entry name" value="Metallo-depent_PP-like"/>
</dbReference>
<keyword evidence="2 4" id="KW-0464">Manganese</keyword>
<reference evidence="5" key="1">
    <citation type="submission" date="2022-07" db="EMBL/GenBank/DDBJ databases">
        <authorList>
            <person name="Jung M.-Y."/>
            <person name="Lee M."/>
        </authorList>
    </citation>
    <scope>NUCLEOTIDE SEQUENCE</scope>
    <source>
        <strain evidence="5">S8</strain>
    </source>
</reference>
<dbReference type="EMBL" id="JANHNZ010000004">
    <property type="protein sequence ID" value="MCQ9209972.1"/>
    <property type="molecule type" value="Genomic_DNA"/>
</dbReference>
<dbReference type="PIRSF" id="PIRSF000906">
    <property type="entry name" value="FBPtase_Bacill"/>
    <property type="match status" value="1"/>
</dbReference>
<reference evidence="5" key="2">
    <citation type="journal article" date="2023" name="Curr. Microbiol.">
        <title>Granulicatella seriolae sp. nov., a Novel Facultative Anaerobe Isolated from Yellowtail Marine Fish.</title>
        <authorList>
            <person name="Lee M."/>
            <person name="Choi Y.J."/>
            <person name="Farooq A."/>
            <person name="Jeong J.B."/>
            <person name="Jung M.Y."/>
        </authorList>
    </citation>
    <scope>NUCLEOTIDE SEQUENCE</scope>
    <source>
        <strain evidence="5">S8</strain>
    </source>
</reference>
<comment type="caution">
    <text evidence="5">The sequence shown here is derived from an EMBL/GenBank/DDBJ whole genome shotgun (WGS) entry which is preliminary data.</text>
</comment>
<protein>
    <recommendedName>
        <fullName evidence="4">Fructose-1,6-bisphosphatase class 3</fullName>
        <shortName evidence="4">FBPase class 3</shortName>
        <ecNumber evidence="4">3.1.3.11</ecNumber>
    </recommendedName>
    <alternativeName>
        <fullName evidence="4">D-fructose-1,6-bisphosphate 1-phosphohydrolase class 3</fullName>
    </alternativeName>
</protein>
<dbReference type="EC" id="3.1.3.11" evidence="4"/>
<dbReference type="Proteomes" id="UP001059480">
    <property type="component" value="Unassembled WGS sequence"/>
</dbReference>
<dbReference type="InterPro" id="IPR009164">
    <property type="entry name" value="FBPtase_class3"/>
</dbReference>
<reference evidence="5" key="3">
    <citation type="journal article" date="2023" name="Microbiol. Resour. Announc.">
        <title>Draft Genome Sequence of Granulicatella sp. Strain S8, Isolated from a Marine Fish, Seriola quinqueradiata.</title>
        <authorList>
            <person name="Lee M."/>
            <person name="Farooq A."/>
            <person name="Jeong J.B."/>
            <person name="Jung M.Y."/>
        </authorList>
    </citation>
    <scope>NUCLEOTIDE SEQUENCE</scope>
    <source>
        <strain evidence="5">S8</strain>
    </source>
</reference>
<evidence type="ECO:0000256" key="2">
    <source>
        <dbReference type="ARBA" id="ARBA00023211"/>
    </source>
</evidence>
<evidence type="ECO:0000256" key="1">
    <source>
        <dbReference type="ARBA" id="ARBA00022801"/>
    </source>
</evidence>
<comment type="cofactor">
    <cofactor evidence="4">
        <name>Mn(2+)</name>
        <dbReference type="ChEBI" id="CHEBI:29035"/>
    </cofactor>
</comment>
<gene>
    <name evidence="4" type="primary">fbp</name>
    <name evidence="5" type="ORF">NPA36_05350</name>
</gene>
<sequence length="640" mass="74020">MPKPFKRASSKQFHTEDEIIAELINLEAILDLPKGTEHFVSDLHGEYFSFQHILRNASGSVRVKLHDLFDGRLTQPDISKLSTLIIYPEEKLSLIQEEFDSLELLQDWYGITIYRLIEFLEFVASKYTRSKVRKALPTRFAYIIEELLYKSNIGGDKQAYYKAILDNLIELGQADDMIVALSYVIQQLIVDHLHVVGDIYDRGPYPDKIMETLIHYHSLDIQWGNHDMIWMGTMSGSLVCMANVIRICARYNNLDIIEDQYGINLRPLFNFAEQYYQDQAVFRPKGSEKNTSSSDLAEAIQVSKLHQAITMLQFKLEAAIIKRRPEFQMEHRLLLDRINYSENTISIDGETYPLEDFNATTINPLEPTSLTSEEEELLNKLLHSFQNSEKLRRHIDFLYEKGSLYHIYNDNLLLHGCIPLNKDKTFASLTLEGRSYHGRALLDQFESYVRASYQNPETTDDFATDIVWYLWTGSYSSLFGKQDMRTFERYYIHDKGVHKEEKNTYYQARESLETVTSILNEFGLTGPDSHIINGHTPVEEINGECPIKAEGKLIVIDGGFSHPYHKTTGINGYTLLYNSYGMQLVTHQHFETKEEAIKNELDVLSTMRIVDRVLERKRVRDTSVGEQILEQIAGLKKKLK</sequence>
<comment type="similarity">
    <text evidence="4">Belongs to the FBPase class 3 family.</text>
</comment>
<proteinExistence type="inferred from homology"/>
<dbReference type="HAMAP" id="MF_01854">
    <property type="entry name" value="FBPase_class3"/>
    <property type="match status" value="1"/>
</dbReference>
<dbReference type="Pfam" id="PF06874">
    <property type="entry name" value="FBPase_2"/>
    <property type="match status" value="1"/>
</dbReference>